<dbReference type="FunFam" id="1.20.1720.10:FF:000005">
    <property type="entry name" value="Bcr/CflA family efflux transporter"/>
    <property type="match status" value="1"/>
</dbReference>
<dbReference type="EMBL" id="SORF01000004">
    <property type="protein sequence ID" value="TDY49685.1"/>
    <property type="molecule type" value="Genomic_DNA"/>
</dbReference>
<dbReference type="InterPro" id="IPR004812">
    <property type="entry name" value="Efflux_drug-R_Bcr/CmlA"/>
</dbReference>
<dbReference type="SUPFAM" id="SSF103473">
    <property type="entry name" value="MFS general substrate transporter"/>
    <property type="match status" value="1"/>
</dbReference>
<feature type="transmembrane region" description="Helical" evidence="8">
    <location>
        <begin position="91"/>
        <end position="110"/>
    </location>
</feature>
<feature type="transmembrane region" description="Helical" evidence="8">
    <location>
        <begin position="264"/>
        <end position="287"/>
    </location>
</feature>
<keyword evidence="6 8" id="KW-1133">Transmembrane helix</keyword>
<feature type="transmembrane region" description="Helical" evidence="8">
    <location>
        <begin position="25"/>
        <end position="44"/>
    </location>
</feature>
<dbReference type="NCBIfam" id="TIGR00710">
    <property type="entry name" value="efflux_Bcr_CflA"/>
    <property type="match status" value="1"/>
</dbReference>
<dbReference type="GO" id="GO:0005886">
    <property type="term" value="C:plasma membrane"/>
    <property type="evidence" value="ECO:0007669"/>
    <property type="project" value="UniProtKB-SubCell"/>
</dbReference>
<dbReference type="InterPro" id="IPR011701">
    <property type="entry name" value="MFS"/>
</dbReference>
<feature type="transmembrane region" description="Helical" evidence="8">
    <location>
        <begin position="116"/>
        <end position="137"/>
    </location>
</feature>
<evidence type="ECO:0000256" key="7">
    <source>
        <dbReference type="ARBA" id="ARBA00023136"/>
    </source>
</evidence>
<proteinExistence type="inferred from homology"/>
<feature type="transmembrane region" description="Helical" evidence="8">
    <location>
        <begin position="180"/>
        <end position="200"/>
    </location>
</feature>
<evidence type="ECO:0000256" key="4">
    <source>
        <dbReference type="ARBA" id="ARBA00022475"/>
    </source>
</evidence>
<comment type="similarity">
    <text evidence="2 8">Belongs to the major facilitator superfamily. Bcr/CmlA family.</text>
</comment>
<dbReference type="PROSITE" id="PS50850">
    <property type="entry name" value="MFS"/>
    <property type="match status" value="1"/>
</dbReference>
<reference evidence="10 11" key="1">
    <citation type="submission" date="2019-03" db="EMBL/GenBank/DDBJ databases">
        <title>Genomic Encyclopedia of Type Strains, Phase IV (KMG-IV): sequencing the most valuable type-strain genomes for metagenomic binning, comparative biology and taxonomic classification.</title>
        <authorList>
            <person name="Goeker M."/>
        </authorList>
    </citation>
    <scope>NUCLEOTIDE SEQUENCE [LARGE SCALE GENOMIC DNA]</scope>
    <source>
        <strain evidence="10 11">DSM 17974</strain>
    </source>
</reference>
<dbReference type="Proteomes" id="UP000294581">
    <property type="component" value="Unassembled WGS sequence"/>
</dbReference>
<feature type="transmembrane region" description="Helical" evidence="8">
    <location>
        <begin position="229"/>
        <end position="249"/>
    </location>
</feature>
<dbReference type="AlphaFoldDB" id="A0A4R8LSE7"/>
<keyword evidence="7 8" id="KW-0472">Membrane</keyword>
<dbReference type="PANTHER" id="PTHR23502:SF132">
    <property type="entry name" value="POLYAMINE TRANSPORTER 2-RELATED"/>
    <property type="match status" value="1"/>
</dbReference>
<keyword evidence="4 8" id="KW-1003">Cell membrane</keyword>
<evidence type="ECO:0000256" key="6">
    <source>
        <dbReference type="ARBA" id="ARBA00022989"/>
    </source>
</evidence>
<gene>
    <name evidence="10" type="ORF">C7445_104198</name>
</gene>
<evidence type="ECO:0000313" key="10">
    <source>
        <dbReference type="EMBL" id="TDY49685.1"/>
    </source>
</evidence>
<dbReference type="OrthoDB" id="9800416at2"/>
<feature type="transmembrane region" description="Helical" evidence="8">
    <location>
        <begin position="357"/>
        <end position="378"/>
    </location>
</feature>
<evidence type="ECO:0000256" key="5">
    <source>
        <dbReference type="ARBA" id="ARBA00022692"/>
    </source>
</evidence>
<keyword evidence="5 8" id="KW-0812">Transmembrane</keyword>
<keyword evidence="3 8" id="KW-0813">Transport</keyword>
<dbReference type="InterPro" id="IPR020846">
    <property type="entry name" value="MFS_dom"/>
</dbReference>
<dbReference type="RefSeq" id="WP_134159119.1">
    <property type="nucleotide sequence ID" value="NZ_SORF01000004.1"/>
</dbReference>
<evidence type="ECO:0000256" key="1">
    <source>
        <dbReference type="ARBA" id="ARBA00004651"/>
    </source>
</evidence>
<sequence>MNSELQRIPDTAVQPPTTAWGRFKMASILGVLTAIAPLSIDMYLPALPTMARDLHAATATAQLSLTACLVGLAIGQLFAGPVSDASGRKRPLLVGLVLYLLASFACGRMPSVWGLVALRFVQGLCGSAGIVIARAMVRDMYSGVELTRFFSLLMLINGVAPVLAPVIGGQLLRFTSWRGVFLILCGIGVALTALVALYLPETLPASHRTRGGIKGITSSFGRLLRDPIFMAYAFSQGLVSAGMFGYISGSPFVLQDIYGLSPQWFSVCFAINGIGIVMASQVSGWLAKRVDGPRLFQSGACIAALGGVALLLSLLFGAGLAGILPSLFLLVSSVGIVSTLGASLAMQNHGRAAGSAAGLIGVSQLLLGALASPLVGLGGAHTGLPMGIVIAIADVGSLVWYAAWSVRLTSSRGKGVA</sequence>
<feature type="transmembrane region" description="Helical" evidence="8">
    <location>
        <begin position="56"/>
        <end position="79"/>
    </location>
</feature>
<organism evidence="10 11">
    <name type="scientific">Alicyclobacillus sacchari</name>
    <dbReference type="NCBI Taxonomy" id="392010"/>
    <lineage>
        <taxon>Bacteria</taxon>
        <taxon>Bacillati</taxon>
        <taxon>Bacillota</taxon>
        <taxon>Bacilli</taxon>
        <taxon>Bacillales</taxon>
        <taxon>Alicyclobacillaceae</taxon>
        <taxon>Alicyclobacillus</taxon>
    </lineage>
</organism>
<dbReference type="PANTHER" id="PTHR23502">
    <property type="entry name" value="MAJOR FACILITATOR SUPERFAMILY"/>
    <property type="match status" value="1"/>
</dbReference>
<dbReference type="GO" id="GO:1990961">
    <property type="term" value="P:xenobiotic detoxification by transmembrane export across the plasma membrane"/>
    <property type="evidence" value="ECO:0007669"/>
    <property type="project" value="InterPro"/>
</dbReference>
<evidence type="ECO:0000256" key="2">
    <source>
        <dbReference type="ARBA" id="ARBA00006236"/>
    </source>
</evidence>
<comment type="subcellular location">
    <subcellularLocation>
        <location evidence="1 8">Cell membrane</location>
        <topology evidence="1 8">Multi-pass membrane protein</topology>
    </subcellularLocation>
</comment>
<dbReference type="GO" id="GO:0042910">
    <property type="term" value="F:xenobiotic transmembrane transporter activity"/>
    <property type="evidence" value="ECO:0007669"/>
    <property type="project" value="InterPro"/>
</dbReference>
<evidence type="ECO:0000259" key="9">
    <source>
        <dbReference type="PROSITE" id="PS50850"/>
    </source>
</evidence>
<feature type="transmembrane region" description="Helical" evidence="8">
    <location>
        <begin position="149"/>
        <end position="168"/>
    </location>
</feature>
<evidence type="ECO:0000256" key="8">
    <source>
        <dbReference type="RuleBase" id="RU365088"/>
    </source>
</evidence>
<accession>A0A4R8LSE7</accession>
<dbReference type="InterPro" id="IPR036259">
    <property type="entry name" value="MFS_trans_sf"/>
</dbReference>
<protein>
    <recommendedName>
        <fullName evidence="8">Bcr/CflA family efflux transporter</fullName>
    </recommendedName>
</protein>
<keyword evidence="11" id="KW-1185">Reference proteome</keyword>
<comment type="caution">
    <text evidence="10">The sequence shown here is derived from an EMBL/GenBank/DDBJ whole genome shotgun (WGS) entry which is preliminary data.</text>
</comment>
<feature type="transmembrane region" description="Helical" evidence="8">
    <location>
        <begin position="384"/>
        <end position="404"/>
    </location>
</feature>
<name>A0A4R8LSE7_9BACL</name>
<feature type="transmembrane region" description="Helical" evidence="8">
    <location>
        <begin position="327"/>
        <end position="345"/>
    </location>
</feature>
<dbReference type="Pfam" id="PF07690">
    <property type="entry name" value="MFS_1"/>
    <property type="match status" value="1"/>
</dbReference>
<dbReference type="CDD" id="cd17320">
    <property type="entry name" value="MFS_MdfA_MDR_like"/>
    <property type="match status" value="1"/>
</dbReference>
<feature type="domain" description="Major facilitator superfamily (MFS) profile" evidence="9">
    <location>
        <begin position="25"/>
        <end position="417"/>
    </location>
</feature>
<evidence type="ECO:0000313" key="11">
    <source>
        <dbReference type="Proteomes" id="UP000294581"/>
    </source>
</evidence>
<feature type="transmembrane region" description="Helical" evidence="8">
    <location>
        <begin position="299"/>
        <end position="321"/>
    </location>
</feature>
<dbReference type="Gene3D" id="1.20.1720.10">
    <property type="entry name" value="Multidrug resistance protein D"/>
    <property type="match status" value="1"/>
</dbReference>
<evidence type="ECO:0000256" key="3">
    <source>
        <dbReference type="ARBA" id="ARBA00022448"/>
    </source>
</evidence>